<dbReference type="InterPro" id="IPR007452">
    <property type="entry name" value="TamB_C"/>
</dbReference>
<dbReference type="Proteomes" id="UP000679691">
    <property type="component" value="Unassembled WGS sequence"/>
</dbReference>
<accession>A0A8T4H696</accession>
<reference evidence="8" key="1">
    <citation type="submission" date="2021-03" db="EMBL/GenBank/DDBJ databases">
        <authorList>
            <person name="Lu T."/>
            <person name="Wang Q."/>
            <person name="Han X."/>
        </authorList>
    </citation>
    <scope>NUCLEOTIDE SEQUENCE</scope>
    <source>
        <strain evidence="8">WQ 2009</strain>
    </source>
</reference>
<sequence>MNKFGRIALKTLLWIIGSIITLLLLVIFLIRIPSVQNFVVGKVTNYVEKKIHTPVRIGYINIEFPTKIVLENIYFEDQSRDTLLAGEKLKVDISMFKLLKNTVEVQDISLHGITAKINRTLPDSTFNFDYIVNAFVTQKESTVAAPDTSSALVINLDKILFEKVHFVYNDEVIGTAADIYLKQFKTEIRRFDLAANMAFAMPKVKIDGLNATIKQWAPMTAANAPKAADFGLPAQEKSSADLLPIIDIETADLSDILLRYEDASSNIKTKFIVKKLLADINSIDLNKEFVEIDNIELDGSNSEIFLGKIAKKSSTDTNSTPVNWVVSASSIKINNSDLWFKDDNQARIKGFDYGNINIKSLTADLQDLYYATDSIAGSLKNLSARDHSGFHLKKLKGDFYYKENGAEIKNLYAETPNTILRDYIRVSYPSLAIITEKPELIKVDARINKSRLGMKDVYYFAPFLDTMQVMKPLMAKTFFIDGRVNGQMNNLNIPSVEFKTLNNTHIIASAKIVGLPAMDKLKIDLNLKKLTTGRGDLEQLIAKSMLPSSIQLPKIIGLKGTFNGGLQGFKTNMALNTEQGAATVNGNFSTANRDTIYDAELTLRDFNIGNFLKQDSVLGMLSFDARIKGRGLDLKKATAEISGEVLRLDAMGYKYHNMLLDVQANAGDIIANVKSDDRNIDFDLQAQATMMDKYPQVNFNLMVDSINLKSLKLMDQELRYHGNLKGSFETADLNFLNGRADIINSSIAYNNDRYQLDSISLIAKADSASNLIMLQSDFLKAHLVGKYKLTELGNAVEDIIHTYYEPADTKPIAPYAAQNFEFSAQLSRTKFIRDFLPSLTKMDDITLDGIFDSESKTILAKLNAPSITYAGTEINEVSFDINAMDTTMYYSALVNKIKVNKIELINTVLSGKVIHNNLDFGLWIKDKMDKEQYHLGASMEANKGDFFFRLLEDGLVLNYDKWNVSDENHLHFGKSGIHAHNFVLSNAGQQLEIASQDSLPNSPLDLTFKNFRIETLTEMIAADGLEMGGGINGAATISRLESKPTFVSDLLVEKFYFGKDTVGNINIKVDNEKENTYAAAISISDNGNDVQLLGEFISPPVGESTIDATLSLKPLTTKTIEAFSFGYLKGSEGGLSGDLKITGTMDKPAIAGKINFEKVKFNVAMLNADFKIDQQAIAFNQEGLQFINFDVHDKKDNELKIDGTIKTKNYIDYAFNLDLTANDFEVVNSTRVDNDLFFGKMYISSKLRVTGDLDKPVVDGNIVVNENTDFAFIIPNDDPGMVERKGVVEFVDKSDTSRANVFAKLDSLTTTKLTGMDVTLNLQTSKDAKFKIIIDEGSQDALNIQGVAEINAGIDASNKITMSGTYTVNEGDYSFNFGPVKRVFNFKSGSSITWAGDPLDARLNITASYKVKAPTLELVQNQIGSASSGLYKQRIPFDVNLLISEQLFQPKLDFDITIDEKGAIASQDVISKVNTGLSQLKEDPSEMNKQVFSLIVLGRFMASNPFESVSGGGGVESMARNSVSSLLSSQLNKLASDLIQGVELDFDLQSSQDYTTGIGQTRTDLNIGISKMLFDDRLKVTIGSNFEIEGKSRPGEQSNNIAGDISLDYQLSKDGRYFARVYRKNQYQATLQGQFVETGIGFIINMDYNKFKEIWMNSKKIQALYNQDSRGFRKRFDVTRMDTDSLYRDSVRLIIRDSLMKVDPEFRQRIEEREKQDSLSSTPSKTTVPKDTSQRSQKTNLNSGIVAFRTKEEGQSHE</sequence>
<evidence type="ECO:0000256" key="3">
    <source>
        <dbReference type="ARBA" id="ARBA00022989"/>
    </source>
</evidence>
<name>A0A8T4H696_9SPHI</name>
<evidence type="ECO:0000256" key="6">
    <source>
        <dbReference type="SAM" id="Phobius"/>
    </source>
</evidence>
<keyword evidence="9" id="KW-1185">Reference proteome</keyword>
<evidence type="ECO:0000259" key="7">
    <source>
        <dbReference type="Pfam" id="PF04357"/>
    </source>
</evidence>
<dbReference type="Pfam" id="PF04357">
    <property type="entry name" value="TamB"/>
    <property type="match status" value="1"/>
</dbReference>
<dbReference type="GO" id="GO:0009306">
    <property type="term" value="P:protein secretion"/>
    <property type="evidence" value="ECO:0007669"/>
    <property type="project" value="InterPro"/>
</dbReference>
<keyword evidence="2 6" id="KW-0812">Transmembrane</keyword>
<feature type="compositionally biased region" description="Polar residues" evidence="5">
    <location>
        <begin position="1718"/>
        <end position="1743"/>
    </location>
</feature>
<gene>
    <name evidence="8" type="ORF">J5U18_03730</name>
</gene>
<proteinExistence type="predicted"/>
<evidence type="ECO:0000256" key="2">
    <source>
        <dbReference type="ARBA" id="ARBA00022692"/>
    </source>
</evidence>
<evidence type="ECO:0000256" key="1">
    <source>
        <dbReference type="ARBA" id="ARBA00004167"/>
    </source>
</evidence>
<dbReference type="PANTHER" id="PTHR36985">
    <property type="entry name" value="TRANSLOCATION AND ASSEMBLY MODULE SUBUNIT TAMB"/>
    <property type="match status" value="1"/>
</dbReference>
<feature type="region of interest" description="Disordered" evidence="5">
    <location>
        <begin position="1711"/>
        <end position="1758"/>
    </location>
</feature>
<protein>
    <submittedName>
        <fullName evidence="8">Translocation/assembly module TamB domain-containing protein</fullName>
    </submittedName>
</protein>
<comment type="caution">
    <text evidence="8">The sequence shown here is derived from an EMBL/GenBank/DDBJ whole genome shotgun (WGS) entry which is preliminary data.</text>
</comment>
<evidence type="ECO:0000256" key="5">
    <source>
        <dbReference type="SAM" id="MobiDB-lite"/>
    </source>
</evidence>
<keyword evidence="4 6" id="KW-0472">Membrane</keyword>
<dbReference type="GO" id="GO:0005886">
    <property type="term" value="C:plasma membrane"/>
    <property type="evidence" value="ECO:0007669"/>
    <property type="project" value="InterPro"/>
</dbReference>
<dbReference type="EMBL" id="JAGKSB010000003">
    <property type="protein sequence ID" value="MBP3942680.1"/>
    <property type="molecule type" value="Genomic_DNA"/>
</dbReference>
<comment type="subcellular location">
    <subcellularLocation>
        <location evidence="1">Membrane</location>
        <topology evidence="1">Single-pass membrane protein</topology>
    </subcellularLocation>
</comment>
<feature type="compositionally biased region" description="Basic and acidic residues" evidence="5">
    <location>
        <begin position="1749"/>
        <end position="1758"/>
    </location>
</feature>
<evidence type="ECO:0000313" key="8">
    <source>
        <dbReference type="EMBL" id="MBP3942680.1"/>
    </source>
</evidence>
<evidence type="ECO:0000256" key="4">
    <source>
        <dbReference type="ARBA" id="ARBA00023136"/>
    </source>
</evidence>
<feature type="transmembrane region" description="Helical" evidence="6">
    <location>
        <begin position="12"/>
        <end position="30"/>
    </location>
</feature>
<feature type="domain" description="Translocation and assembly module TamB C-terminal" evidence="7">
    <location>
        <begin position="1193"/>
        <end position="1632"/>
    </location>
</feature>
<dbReference type="PANTHER" id="PTHR36985:SF1">
    <property type="entry name" value="TRANSLOCATION AND ASSEMBLY MODULE SUBUNIT TAMB"/>
    <property type="match status" value="1"/>
</dbReference>
<keyword evidence="3 6" id="KW-1133">Transmembrane helix</keyword>
<evidence type="ECO:0000313" key="9">
    <source>
        <dbReference type="Proteomes" id="UP000679691"/>
    </source>
</evidence>
<organism evidence="8 9">
    <name type="scientific">Rhinopithecimicrobium faecis</name>
    <dbReference type="NCBI Taxonomy" id="2820698"/>
    <lineage>
        <taxon>Bacteria</taxon>
        <taxon>Pseudomonadati</taxon>
        <taxon>Bacteroidota</taxon>
        <taxon>Sphingobacteriia</taxon>
        <taxon>Sphingobacteriales</taxon>
        <taxon>Sphingobacteriaceae</taxon>
        <taxon>Rhinopithecimicrobium</taxon>
    </lineage>
</organism>